<organism evidence="2 3">
    <name type="scientific">Paraburkholderia silviterrae</name>
    <dbReference type="NCBI Taxonomy" id="2528715"/>
    <lineage>
        <taxon>Bacteria</taxon>
        <taxon>Pseudomonadati</taxon>
        <taxon>Pseudomonadota</taxon>
        <taxon>Betaproteobacteria</taxon>
        <taxon>Burkholderiales</taxon>
        <taxon>Burkholderiaceae</taxon>
        <taxon>Paraburkholderia</taxon>
    </lineage>
</organism>
<sequence length="85" mass="9796">MTRRIRCRTIDRSVFKPARSKDAKPQMTAPRARQDINERNRKFWAQQSVLDAGAGAGEATQTADSTSRADDINERHRRFWAKHKA</sequence>
<keyword evidence="3" id="KW-1185">Reference proteome</keyword>
<proteinExistence type="predicted"/>
<dbReference type="Proteomes" id="UP000295722">
    <property type="component" value="Unassembled WGS sequence"/>
</dbReference>
<feature type="region of interest" description="Disordered" evidence="1">
    <location>
        <begin position="18"/>
        <end position="37"/>
    </location>
</feature>
<dbReference type="RefSeq" id="WP_133194889.1">
    <property type="nucleotide sequence ID" value="NZ_JBHUCW010000018.1"/>
</dbReference>
<dbReference type="EMBL" id="SMRP01000004">
    <property type="protein sequence ID" value="TDG24037.1"/>
    <property type="molecule type" value="Genomic_DNA"/>
</dbReference>
<evidence type="ECO:0000313" key="3">
    <source>
        <dbReference type="Proteomes" id="UP000295722"/>
    </source>
</evidence>
<protein>
    <submittedName>
        <fullName evidence="2">Uncharacterized protein</fullName>
    </submittedName>
</protein>
<evidence type="ECO:0000256" key="1">
    <source>
        <dbReference type="SAM" id="MobiDB-lite"/>
    </source>
</evidence>
<accession>A0A4R5MB65</accession>
<feature type="region of interest" description="Disordered" evidence="1">
    <location>
        <begin position="53"/>
        <end position="72"/>
    </location>
</feature>
<dbReference type="AlphaFoldDB" id="A0A4R5MB65"/>
<name>A0A4R5MB65_9BURK</name>
<dbReference type="OrthoDB" id="10000176at2"/>
<reference evidence="2 3" key="1">
    <citation type="submission" date="2019-03" db="EMBL/GenBank/DDBJ databases">
        <title>Paraburkholderia sp. 4M-K11, isolated from subtropical forest soil.</title>
        <authorList>
            <person name="Gao Z.-H."/>
            <person name="Qiu L.-H."/>
        </authorList>
    </citation>
    <scope>NUCLEOTIDE SEQUENCE [LARGE SCALE GENOMIC DNA]</scope>
    <source>
        <strain evidence="2 3">4M-K11</strain>
    </source>
</reference>
<evidence type="ECO:0000313" key="2">
    <source>
        <dbReference type="EMBL" id="TDG24037.1"/>
    </source>
</evidence>
<gene>
    <name evidence="2" type="ORF">EYW47_11025</name>
</gene>
<comment type="caution">
    <text evidence="2">The sequence shown here is derived from an EMBL/GenBank/DDBJ whole genome shotgun (WGS) entry which is preliminary data.</text>
</comment>